<dbReference type="EMBL" id="CP092878">
    <property type="protein sequence ID" value="UYV78232.1"/>
    <property type="molecule type" value="Genomic_DNA"/>
</dbReference>
<organism evidence="1 2">
    <name type="scientific">Cordylochernes scorpioides</name>
    <dbReference type="NCBI Taxonomy" id="51811"/>
    <lineage>
        <taxon>Eukaryota</taxon>
        <taxon>Metazoa</taxon>
        <taxon>Ecdysozoa</taxon>
        <taxon>Arthropoda</taxon>
        <taxon>Chelicerata</taxon>
        <taxon>Arachnida</taxon>
        <taxon>Pseudoscorpiones</taxon>
        <taxon>Cheliferoidea</taxon>
        <taxon>Chernetidae</taxon>
        <taxon>Cordylochernes</taxon>
    </lineage>
</organism>
<dbReference type="Proteomes" id="UP001235939">
    <property type="component" value="Chromosome 16"/>
</dbReference>
<dbReference type="SUPFAM" id="SSF47473">
    <property type="entry name" value="EF-hand"/>
    <property type="match status" value="1"/>
</dbReference>
<dbReference type="Gene3D" id="1.10.238.10">
    <property type="entry name" value="EF-hand"/>
    <property type="match status" value="1"/>
</dbReference>
<proteinExistence type="predicted"/>
<protein>
    <submittedName>
        <fullName evidence="1">SDF4</fullName>
    </submittedName>
</protein>
<dbReference type="InterPro" id="IPR011992">
    <property type="entry name" value="EF-hand-dom_pair"/>
</dbReference>
<evidence type="ECO:0000313" key="2">
    <source>
        <dbReference type="Proteomes" id="UP001235939"/>
    </source>
</evidence>
<reference evidence="1 2" key="1">
    <citation type="submission" date="2022-01" db="EMBL/GenBank/DDBJ databases">
        <title>A chromosomal length assembly of Cordylochernes scorpioides.</title>
        <authorList>
            <person name="Zeh D."/>
            <person name="Zeh J."/>
        </authorList>
    </citation>
    <scope>NUCLEOTIDE SEQUENCE [LARGE SCALE GENOMIC DNA]</scope>
    <source>
        <strain evidence="1">IN4F17</strain>
        <tissue evidence="1">Whole Body</tissue>
    </source>
</reference>
<sequence>MVIAWLSALQGIQARPPAAAKDHVQGLPLERDGDLNKQFRRELLLGGSTEPPDPAALLTQVFRWADTSGDSFLEEKELEVWIASQIKSHFKKAIQDNLWTFTTLDKNHDGTLH</sequence>
<keyword evidence="2" id="KW-1185">Reference proteome</keyword>
<name>A0ABY6LCS8_9ARAC</name>
<accession>A0ABY6LCS8</accession>
<gene>
    <name evidence="1" type="ORF">LAZ67_16000596</name>
</gene>
<evidence type="ECO:0000313" key="1">
    <source>
        <dbReference type="EMBL" id="UYV78232.1"/>
    </source>
</evidence>